<proteinExistence type="predicted"/>
<feature type="domain" description="VWFD" evidence="1">
    <location>
        <begin position="352"/>
        <end position="567"/>
    </location>
</feature>
<keyword evidence="4" id="KW-1185">Reference proteome</keyword>
<reference evidence="3" key="3">
    <citation type="submission" date="2015-06" db="UniProtKB">
        <authorList>
            <consortium name="EnsemblMetazoa"/>
        </authorList>
    </citation>
    <scope>IDENTIFICATION</scope>
</reference>
<dbReference type="EMBL" id="AMQN01001606">
    <property type="status" value="NOT_ANNOTATED_CDS"/>
    <property type="molecule type" value="Genomic_DNA"/>
</dbReference>
<evidence type="ECO:0000313" key="3">
    <source>
        <dbReference type="EnsemblMetazoa" id="CapteP199660"/>
    </source>
</evidence>
<dbReference type="InterPro" id="IPR001846">
    <property type="entry name" value="VWF_type-D"/>
</dbReference>
<dbReference type="OrthoDB" id="6019304at2759"/>
<gene>
    <name evidence="2" type="ORF">CAPTEDRAFT_199660</name>
</gene>
<dbReference type="HOGENOM" id="CLU_511168_0_0_1"/>
<sequence length="576" mass="63961">MTESRYWLHYYHYYYFYIFILFRESKGNSRGKETAVLVTPGDVDLLSRVAYSWTSMELHVLSILAILAAAHAFESQANLNAGVVIGDAFDYPCASDEKLWCWTCNERSQEACQEKGRYAQCVSTESDTKPMCQRELDTNAEGDVVKVKSFCQANVPNEPQKAPCVHIRAKEQCQAYLGVTRCKICSYADIDTTPLDVYPLSACGLEKPSNPCDSFNEFNETMVCRRSLEAVVPKQSPLVGRMKRQEPVHSASSEGHGEEESDLWCWECKHSQSDERCWAEGRHRRCADKLGADVDAICLRELKTTSEGRTTITRKCARRDRCDPRSMGFENGKCTTVGSDTVCKTCNYGDPDDAAVHGASGVYRCKTNRTPLSLSGDCEYLFSRDRCWNGVPESQDPGYKVTATMTTNPAGTRSWVSSVTLTIPGRNQVVTIGQGRAVTYNGLFLTPDQLPFITDDDEGKLIIANGTQFIHAFSHDPPVHVLYNGERSMQINIPRWMSGAGDHPGPSQLCGVCGPGLDEDRDSVLGHNAMGCKQVGQQGQKVGLGVIQGGLKVFLNLRAEHNSENCSNERQDEQKH</sequence>
<organism evidence="2">
    <name type="scientific">Capitella teleta</name>
    <name type="common">Polychaete worm</name>
    <dbReference type="NCBI Taxonomy" id="283909"/>
    <lineage>
        <taxon>Eukaryota</taxon>
        <taxon>Metazoa</taxon>
        <taxon>Spiralia</taxon>
        <taxon>Lophotrochozoa</taxon>
        <taxon>Annelida</taxon>
        <taxon>Polychaeta</taxon>
        <taxon>Sedentaria</taxon>
        <taxon>Scolecida</taxon>
        <taxon>Capitellidae</taxon>
        <taxon>Capitella</taxon>
    </lineage>
</organism>
<dbReference type="EnsemblMetazoa" id="CapteT199660">
    <property type="protein sequence ID" value="CapteP199660"/>
    <property type="gene ID" value="CapteG199660"/>
</dbReference>
<name>R7U970_CAPTE</name>
<dbReference type="PROSITE" id="PS51233">
    <property type="entry name" value="VWFD"/>
    <property type="match status" value="1"/>
</dbReference>
<reference evidence="2 4" key="2">
    <citation type="journal article" date="2013" name="Nature">
        <title>Insights into bilaterian evolution from three spiralian genomes.</title>
        <authorList>
            <person name="Simakov O."/>
            <person name="Marletaz F."/>
            <person name="Cho S.J."/>
            <person name="Edsinger-Gonzales E."/>
            <person name="Havlak P."/>
            <person name="Hellsten U."/>
            <person name="Kuo D.H."/>
            <person name="Larsson T."/>
            <person name="Lv J."/>
            <person name="Arendt D."/>
            <person name="Savage R."/>
            <person name="Osoegawa K."/>
            <person name="de Jong P."/>
            <person name="Grimwood J."/>
            <person name="Chapman J.A."/>
            <person name="Shapiro H."/>
            <person name="Aerts A."/>
            <person name="Otillar R.P."/>
            <person name="Terry A.Y."/>
            <person name="Boore J.L."/>
            <person name="Grigoriev I.V."/>
            <person name="Lindberg D.R."/>
            <person name="Seaver E.C."/>
            <person name="Weisblat D.A."/>
            <person name="Putnam N.H."/>
            <person name="Rokhsar D.S."/>
        </authorList>
    </citation>
    <scope>NUCLEOTIDE SEQUENCE</scope>
    <source>
        <strain evidence="2 4">I ESC-2004</strain>
    </source>
</reference>
<accession>R7U970</accession>
<dbReference type="Proteomes" id="UP000014760">
    <property type="component" value="Unassembled WGS sequence"/>
</dbReference>
<dbReference type="EMBL" id="KB303857">
    <property type="protein sequence ID" value="ELU02686.1"/>
    <property type="molecule type" value="Genomic_DNA"/>
</dbReference>
<evidence type="ECO:0000313" key="4">
    <source>
        <dbReference type="Proteomes" id="UP000014760"/>
    </source>
</evidence>
<protein>
    <recommendedName>
        <fullName evidence="1">VWFD domain-containing protein</fullName>
    </recommendedName>
</protein>
<reference evidence="4" key="1">
    <citation type="submission" date="2012-12" db="EMBL/GenBank/DDBJ databases">
        <authorList>
            <person name="Hellsten U."/>
            <person name="Grimwood J."/>
            <person name="Chapman J.A."/>
            <person name="Shapiro H."/>
            <person name="Aerts A."/>
            <person name="Otillar R.P."/>
            <person name="Terry A.Y."/>
            <person name="Boore J.L."/>
            <person name="Simakov O."/>
            <person name="Marletaz F."/>
            <person name="Cho S.-J."/>
            <person name="Edsinger-Gonzales E."/>
            <person name="Havlak P."/>
            <person name="Kuo D.-H."/>
            <person name="Larsson T."/>
            <person name="Lv J."/>
            <person name="Arendt D."/>
            <person name="Savage R."/>
            <person name="Osoegawa K."/>
            <person name="de Jong P."/>
            <person name="Lindberg D.R."/>
            <person name="Seaver E.C."/>
            <person name="Weisblat D.A."/>
            <person name="Putnam N.H."/>
            <person name="Grigoriev I.V."/>
            <person name="Rokhsar D.S."/>
        </authorList>
    </citation>
    <scope>NUCLEOTIDE SEQUENCE</scope>
    <source>
        <strain evidence="4">I ESC-2004</strain>
    </source>
</reference>
<evidence type="ECO:0000259" key="1">
    <source>
        <dbReference type="PROSITE" id="PS51233"/>
    </source>
</evidence>
<dbReference type="AlphaFoldDB" id="R7U970"/>
<evidence type="ECO:0000313" key="2">
    <source>
        <dbReference type="EMBL" id="ELU02686.1"/>
    </source>
</evidence>